<keyword evidence="4" id="KW-1185">Reference proteome</keyword>
<protein>
    <submittedName>
        <fullName evidence="3">Tripartite tricarboxylate transporter substrate binding protein</fullName>
    </submittedName>
</protein>
<comment type="similarity">
    <text evidence="1">Belongs to the UPF0065 (bug) family.</text>
</comment>
<dbReference type="Pfam" id="PF03401">
    <property type="entry name" value="TctC"/>
    <property type="match status" value="1"/>
</dbReference>
<gene>
    <name evidence="3" type="ORF">JMJ56_07935</name>
</gene>
<name>A0ABS1TZS7_9PROT</name>
<dbReference type="Gene3D" id="3.40.190.150">
    <property type="entry name" value="Bordetella uptake gene, domain 1"/>
    <property type="match status" value="1"/>
</dbReference>
<evidence type="ECO:0000313" key="4">
    <source>
        <dbReference type="Proteomes" id="UP000660885"/>
    </source>
</evidence>
<feature type="signal peptide" evidence="2">
    <location>
        <begin position="1"/>
        <end position="24"/>
    </location>
</feature>
<proteinExistence type="inferred from homology"/>
<sequence>MPFITRRRLLGAAAALPLAGPALAAFPEQPVRVIVPWNPGGLADILIRALAPAMGQALGQPVVVENRAGANGAVGTQAVARAPADGHTLILGNAETHAINPLIYPKLAYNPVTEFTPVTAFASGPFALITRPGLGTETLEAFLDLARRQPGRVSFASWGIGSTSHLAMEGLARQARLEMLHVPFTGAAPAATALIAGQVDCMFLNAGPAEAAARDGRPRILGIGATERVPQLPAAPTLKELGLPVEAANWFGLLGPAGLPAPVAARIGAAVAEGLKSAQVQEVFRAQVALPLTQTPAEMEQFLTADRGRRGSVLRDLNIRLE</sequence>
<dbReference type="SUPFAM" id="SSF53850">
    <property type="entry name" value="Periplasmic binding protein-like II"/>
    <property type="match status" value="1"/>
</dbReference>
<dbReference type="InterPro" id="IPR042100">
    <property type="entry name" value="Bug_dom1"/>
</dbReference>
<dbReference type="EMBL" id="JAETWB010000002">
    <property type="protein sequence ID" value="MBL6077930.1"/>
    <property type="molecule type" value="Genomic_DNA"/>
</dbReference>
<evidence type="ECO:0000256" key="1">
    <source>
        <dbReference type="ARBA" id="ARBA00006987"/>
    </source>
</evidence>
<keyword evidence="2" id="KW-0732">Signal</keyword>
<comment type="caution">
    <text evidence="3">The sequence shown here is derived from an EMBL/GenBank/DDBJ whole genome shotgun (WGS) entry which is preliminary data.</text>
</comment>
<organism evidence="3 4">
    <name type="scientific">Belnapia arida</name>
    <dbReference type="NCBI Taxonomy" id="2804533"/>
    <lineage>
        <taxon>Bacteria</taxon>
        <taxon>Pseudomonadati</taxon>
        <taxon>Pseudomonadota</taxon>
        <taxon>Alphaproteobacteria</taxon>
        <taxon>Acetobacterales</taxon>
        <taxon>Roseomonadaceae</taxon>
        <taxon>Belnapia</taxon>
    </lineage>
</organism>
<evidence type="ECO:0000256" key="2">
    <source>
        <dbReference type="SAM" id="SignalP"/>
    </source>
</evidence>
<evidence type="ECO:0000313" key="3">
    <source>
        <dbReference type="EMBL" id="MBL6077930.1"/>
    </source>
</evidence>
<feature type="chain" id="PRO_5047525734" evidence="2">
    <location>
        <begin position="25"/>
        <end position="322"/>
    </location>
</feature>
<dbReference type="PIRSF" id="PIRSF017082">
    <property type="entry name" value="YflP"/>
    <property type="match status" value="1"/>
</dbReference>
<dbReference type="InterPro" id="IPR005064">
    <property type="entry name" value="BUG"/>
</dbReference>
<dbReference type="Gene3D" id="3.40.190.10">
    <property type="entry name" value="Periplasmic binding protein-like II"/>
    <property type="match status" value="1"/>
</dbReference>
<dbReference type="Proteomes" id="UP000660885">
    <property type="component" value="Unassembled WGS sequence"/>
</dbReference>
<dbReference type="PANTHER" id="PTHR42928:SF5">
    <property type="entry name" value="BLR1237 PROTEIN"/>
    <property type="match status" value="1"/>
</dbReference>
<dbReference type="RefSeq" id="WP_202831087.1">
    <property type="nucleotide sequence ID" value="NZ_JAETWB010000002.1"/>
</dbReference>
<dbReference type="PANTHER" id="PTHR42928">
    <property type="entry name" value="TRICARBOXYLATE-BINDING PROTEIN"/>
    <property type="match status" value="1"/>
</dbReference>
<accession>A0ABS1TZS7</accession>
<reference evidence="3 4" key="1">
    <citation type="submission" date="2021-01" db="EMBL/GenBank/DDBJ databases">
        <title>Belnapia mucosa sp. nov. and Belnapia arida sp. nov., isolated from the Tabernas Desert (Almeria, Spain).</title>
        <authorList>
            <person name="Molina-Menor E."/>
            <person name="Vidal-Verdu A."/>
            <person name="Calonge A."/>
            <person name="Satari L."/>
            <person name="Pereto J."/>
            <person name="Porcar M."/>
        </authorList>
    </citation>
    <scope>NUCLEOTIDE SEQUENCE [LARGE SCALE GENOMIC DNA]</scope>
    <source>
        <strain evidence="3 4">T18</strain>
    </source>
</reference>
<dbReference type="CDD" id="cd07012">
    <property type="entry name" value="PBP2_Bug_TTT"/>
    <property type="match status" value="1"/>
</dbReference>